<dbReference type="InterPro" id="IPR011547">
    <property type="entry name" value="SLC26A/SulP_dom"/>
</dbReference>
<name>A0A0L0D8U4_THETB</name>
<dbReference type="CDD" id="cd07042">
    <property type="entry name" value="STAS_SulP_like_sulfate_transporter"/>
    <property type="match status" value="1"/>
</dbReference>
<dbReference type="PANTHER" id="PTHR11814">
    <property type="entry name" value="SULFATE TRANSPORTER"/>
    <property type="match status" value="1"/>
</dbReference>
<organism evidence="7 8">
    <name type="scientific">Thecamonas trahens ATCC 50062</name>
    <dbReference type="NCBI Taxonomy" id="461836"/>
    <lineage>
        <taxon>Eukaryota</taxon>
        <taxon>Apusozoa</taxon>
        <taxon>Apusomonadida</taxon>
        <taxon>Apusomonadidae</taxon>
        <taxon>Thecamonas</taxon>
    </lineage>
</organism>
<keyword evidence="2 5" id="KW-0812">Transmembrane</keyword>
<gene>
    <name evidence="7" type="ORF">AMSG_00536</name>
</gene>
<feature type="transmembrane region" description="Helical" evidence="5">
    <location>
        <begin position="222"/>
        <end position="242"/>
    </location>
</feature>
<evidence type="ECO:0000256" key="1">
    <source>
        <dbReference type="ARBA" id="ARBA00004141"/>
    </source>
</evidence>
<dbReference type="RefSeq" id="XP_013762810.1">
    <property type="nucleotide sequence ID" value="XM_013907356.1"/>
</dbReference>
<feature type="transmembrane region" description="Helical" evidence="5">
    <location>
        <begin position="109"/>
        <end position="131"/>
    </location>
</feature>
<comment type="subcellular location">
    <subcellularLocation>
        <location evidence="1">Membrane</location>
        <topology evidence="1">Multi-pass membrane protein</topology>
    </subcellularLocation>
</comment>
<evidence type="ECO:0000256" key="2">
    <source>
        <dbReference type="ARBA" id="ARBA00022692"/>
    </source>
</evidence>
<dbReference type="Proteomes" id="UP000054408">
    <property type="component" value="Unassembled WGS sequence"/>
</dbReference>
<accession>A0A0L0D8U4</accession>
<feature type="domain" description="STAS" evidence="6">
    <location>
        <begin position="494"/>
        <end position="608"/>
    </location>
</feature>
<evidence type="ECO:0000256" key="4">
    <source>
        <dbReference type="ARBA" id="ARBA00023136"/>
    </source>
</evidence>
<evidence type="ECO:0000256" key="5">
    <source>
        <dbReference type="SAM" id="Phobius"/>
    </source>
</evidence>
<dbReference type="InterPro" id="IPR002645">
    <property type="entry name" value="STAS_dom"/>
</dbReference>
<feature type="transmembrane region" description="Helical" evidence="5">
    <location>
        <begin position="348"/>
        <end position="369"/>
    </location>
</feature>
<dbReference type="OrthoDB" id="427213at2759"/>
<dbReference type="Pfam" id="PF01740">
    <property type="entry name" value="STAS"/>
    <property type="match status" value="1"/>
</dbReference>
<protein>
    <submittedName>
        <fullName evidence="7">RNA recognition domain-containing protein-containing protein RRM</fullName>
    </submittedName>
</protein>
<proteinExistence type="predicted"/>
<evidence type="ECO:0000313" key="7">
    <source>
        <dbReference type="EMBL" id="KNC48759.1"/>
    </source>
</evidence>
<dbReference type="STRING" id="461836.A0A0L0D8U4"/>
<dbReference type="eggNOG" id="KOG0236">
    <property type="taxonomic scope" value="Eukaryota"/>
</dbReference>
<dbReference type="InterPro" id="IPR036513">
    <property type="entry name" value="STAS_dom_sf"/>
</dbReference>
<dbReference type="SUPFAM" id="SSF52091">
    <property type="entry name" value="SpoIIaa-like"/>
    <property type="match status" value="1"/>
</dbReference>
<dbReference type="GeneID" id="25560339"/>
<evidence type="ECO:0000313" key="8">
    <source>
        <dbReference type="Proteomes" id="UP000054408"/>
    </source>
</evidence>
<dbReference type="InterPro" id="IPR001902">
    <property type="entry name" value="SLC26A/SulP_fam"/>
</dbReference>
<feature type="transmembrane region" description="Helical" evidence="5">
    <location>
        <begin position="56"/>
        <end position="75"/>
    </location>
</feature>
<feature type="transmembrane region" description="Helical" evidence="5">
    <location>
        <begin position="413"/>
        <end position="441"/>
    </location>
</feature>
<feature type="transmembrane region" description="Helical" evidence="5">
    <location>
        <begin position="23"/>
        <end position="44"/>
    </location>
</feature>
<dbReference type="Pfam" id="PF00916">
    <property type="entry name" value="Sulfate_transp"/>
    <property type="match status" value="1"/>
</dbReference>
<dbReference type="GO" id="GO:0016020">
    <property type="term" value="C:membrane"/>
    <property type="evidence" value="ECO:0007669"/>
    <property type="project" value="UniProtKB-SubCell"/>
</dbReference>
<feature type="transmembrane region" description="Helical" evidence="5">
    <location>
        <begin position="316"/>
        <end position="336"/>
    </location>
</feature>
<sequence length="632" mass="66902">MVREAGVLKWISYYVPIVHWLPVYSPSFLLWDVLAGAAVAAMLLPHSLSYATLAGLHPVYGLYAAGVPLLVYVVFGSSPQLSVGPDALVALLVGSYVKRAGAGVAPEAAAAALTLVVGVVCMLLGLVRFGFLENVLSSSILVGYRLGVAIVLVCDQLDALFGLPQQAHVSDYASIRKIGYVFTHFGEASGLAIACSLSSLVFLVATYWLKQRVVRQWPVSRARTWVLLFPEFLVVLVVMLLVSRWGELDKHGVAVVGHTSSGLPSARLPTWELLGPAVQSGTAIAIIGYVYSISVAKAYPARATANTPRLSGNRELVALGLANVAGAIFGAFPVFGESSRSSLQASTGARTQATGATVALLSFATLLWLTPTLYHLPIGVIAAFILRAALLLFEGPEVVFLYSLRAMSELALVGMALVITVVWGVEAGLLVSIALSLLLVIRASSFPHFAILGELLLSENSPHAPGSIQRTFVDINQFPSAVPPADTLVLRVDESQLNFANIGQLVAILDKIEHLGSVDAHPSQRDELHTVLPKLRAVILVVAAVHHFDAAALAGLKSLVDNYRLRGVALYLVGLNDHCKIQLVATNLIARIGGSSLFSTVGAALDHAEGKTDVSFSSYPTAAAQLALYGTT</sequence>
<keyword evidence="4 5" id="KW-0472">Membrane</keyword>
<dbReference type="GO" id="GO:0008271">
    <property type="term" value="F:secondary active sulfate transmembrane transporter activity"/>
    <property type="evidence" value="ECO:0007669"/>
    <property type="project" value="InterPro"/>
</dbReference>
<evidence type="ECO:0000256" key="3">
    <source>
        <dbReference type="ARBA" id="ARBA00022989"/>
    </source>
</evidence>
<keyword evidence="3 5" id="KW-1133">Transmembrane helix</keyword>
<dbReference type="AlphaFoldDB" id="A0A0L0D8U4"/>
<dbReference type="InterPro" id="IPR018045">
    <property type="entry name" value="S04_transporter_CS"/>
</dbReference>
<keyword evidence="8" id="KW-1185">Reference proteome</keyword>
<feature type="transmembrane region" description="Helical" evidence="5">
    <location>
        <begin position="277"/>
        <end position="296"/>
    </location>
</feature>
<dbReference type="Gene3D" id="3.30.750.24">
    <property type="entry name" value="STAS domain"/>
    <property type="match status" value="1"/>
</dbReference>
<dbReference type="PROSITE" id="PS50801">
    <property type="entry name" value="STAS"/>
    <property type="match status" value="1"/>
</dbReference>
<feature type="transmembrane region" description="Helical" evidence="5">
    <location>
        <begin position="190"/>
        <end position="210"/>
    </location>
</feature>
<evidence type="ECO:0000259" key="6">
    <source>
        <dbReference type="PROSITE" id="PS50801"/>
    </source>
</evidence>
<reference evidence="7 8" key="1">
    <citation type="submission" date="2010-05" db="EMBL/GenBank/DDBJ databases">
        <title>The Genome Sequence of Thecamonas trahens ATCC 50062.</title>
        <authorList>
            <consortium name="The Broad Institute Genome Sequencing Platform"/>
            <person name="Russ C."/>
            <person name="Cuomo C."/>
            <person name="Shea T."/>
            <person name="Young S.K."/>
            <person name="Zeng Q."/>
            <person name="Koehrsen M."/>
            <person name="Haas B."/>
            <person name="Borodovsky M."/>
            <person name="Guigo R."/>
            <person name="Alvarado L."/>
            <person name="Berlin A."/>
            <person name="Bochicchio J."/>
            <person name="Borenstein D."/>
            <person name="Chapman S."/>
            <person name="Chen Z."/>
            <person name="Freedman E."/>
            <person name="Gellesch M."/>
            <person name="Goldberg J."/>
            <person name="Griggs A."/>
            <person name="Gujja S."/>
            <person name="Heilman E."/>
            <person name="Heiman D."/>
            <person name="Hepburn T."/>
            <person name="Howarth C."/>
            <person name="Jen D."/>
            <person name="Larson L."/>
            <person name="Mehta T."/>
            <person name="Park D."/>
            <person name="Pearson M."/>
            <person name="Roberts A."/>
            <person name="Saif S."/>
            <person name="Shenoy N."/>
            <person name="Sisk P."/>
            <person name="Stolte C."/>
            <person name="Sykes S."/>
            <person name="Thomson T."/>
            <person name="Walk T."/>
            <person name="White J."/>
            <person name="Yandava C."/>
            <person name="Burger G."/>
            <person name="Gray M.W."/>
            <person name="Holland P.W.H."/>
            <person name="King N."/>
            <person name="Lang F.B.F."/>
            <person name="Roger A.J."/>
            <person name="Ruiz-Trillo I."/>
            <person name="Lander E."/>
            <person name="Nusbaum C."/>
        </authorList>
    </citation>
    <scope>NUCLEOTIDE SEQUENCE [LARGE SCALE GENOMIC DNA]</scope>
    <source>
        <strain evidence="7 8">ATCC 50062</strain>
    </source>
</reference>
<dbReference type="EMBL" id="GL349434">
    <property type="protein sequence ID" value="KNC48759.1"/>
    <property type="molecule type" value="Genomic_DNA"/>
</dbReference>
<dbReference type="OMA" id="WNENQDL"/>
<dbReference type="PROSITE" id="PS01130">
    <property type="entry name" value="SLC26A"/>
    <property type="match status" value="1"/>
</dbReference>